<dbReference type="Pfam" id="PF06202">
    <property type="entry name" value="GDE_C"/>
    <property type="match status" value="1"/>
</dbReference>
<keyword evidence="4" id="KW-1185">Reference proteome</keyword>
<dbReference type="GO" id="GO:0004135">
    <property type="term" value="F:amylo-alpha-1,6-glucosidase activity"/>
    <property type="evidence" value="ECO:0007669"/>
    <property type="project" value="InterPro"/>
</dbReference>
<accession>A0A1H0U3V7</accession>
<evidence type="ECO:0000313" key="3">
    <source>
        <dbReference type="EMBL" id="SDP60863.1"/>
    </source>
</evidence>
<feature type="domain" description="Glycogen debranching enzyme C-terminal" evidence="1">
    <location>
        <begin position="282"/>
        <end position="649"/>
    </location>
</feature>
<evidence type="ECO:0000313" key="4">
    <source>
        <dbReference type="Proteomes" id="UP000198597"/>
    </source>
</evidence>
<dbReference type="InterPro" id="IPR032790">
    <property type="entry name" value="GDE_C"/>
</dbReference>
<dbReference type="Proteomes" id="UP000198597">
    <property type="component" value="Unassembled WGS sequence"/>
</dbReference>
<proteinExistence type="predicted"/>
<dbReference type="InterPro" id="IPR006451">
    <property type="entry name" value="Glycogen_debranch_arc"/>
</dbReference>
<dbReference type="Gene3D" id="1.50.10.10">
    <property type="match status" value="1"/>
</dbReference>
<dbReference type="InterPro" id="IPR010401">
    <property type="entry name" value="AGL/Gdb1"/>
</dbReference>
<dbReference type="SUPFAM" id="SSF48208">
    <property type="entry name" value="Six-hairpin glycosidases"/>
    <property type="match status" value="1"/>
</dbReference>
<dbReference type="InterPro" id="IPR008928">
    <property type="entry name" value="6-hairpin_glycosidase_sf"/>
</dbReference>
<dbReference type="OrthoDB" id="9761875at2"/>
<evidence type="ECO:0000259" key="1">
    <source>
        <dbReference type="Pfam" id="PF06202"/>
    </source>
</evidence>
<dbReference type="STRING" id="94869.SAMN04488529_10936"/>
<dbReference type="PANTHER" id="PTHR10569">
    <property type="entry name" value="GLYCOGEN DEBRANCHING ENZYME"/>
    <property type="match status" value="1"/>
</dbReference>
<dbReference type="FunFam" id="1.50.10.10:FF:000073">
    <property type="entry name" value="Glycogen debranching enzyme, hypothetical (TreX-like)"/>
    <property type="match status" value="1"/>
</dbReference>
<dbReference type="InterPro" id="IPR012341">
    <property type="entry name" value="6hp_glycosidase-like_sf"/>
</dbReference>
<gene>
    <name evidence="3" type="ORF">SAMN04488529_10936</name>
</gene>
<dbReference type="GO" id="GO:0005980">
    <property type="term" value="P:glycogen catabolic process"/>
    <property type="evidence" value="ECO:0007669"/>
    <property type="project" value="InterPro"/>
</dbReference>
<reference evidence="3 4" key="1">
    <citation type="submission" date="2016-10" db="EMBL/GenBank/DDBJ databases">
        <authorList>
            <person name="de Groot N.N."/>
        </authorList>
    </citation>
    <scope>NUCLEOTIDE SEQUENCE [LARGE SCALE GENOMIC DNA]</scope>
    <source>
        <strain evidence="3 4">DSM 12272</strain>
    </source>
</reference>
<dbReference type="AlphaFoldDB" id="A0A1H0U3V7"/>
<dbReference type="EMBL" id="FNJM01000009">
    <property type="protein sequence ID" value="SDP60863.1"/>
    <property type="molecule type" value="Genomic_DNA"/>
</dbReference>
<dbReference type="InterPro" id="IPR024742">
    <property type="entry name" value="Glycogen_debranch_N"/>
</dbReference>
<dbReference type="NCBIfam" id="TIGR01561">
    <property type="entry name" value="gde_arch"/>
    <property type="match status" value="1"/>
</dbReference>
<name>A0A1H0U3V7_9CLOT</name>
<organism evidence="3 4">
    <name type="scientific">Clostridium gasigenes</name>
    <dbReference type="NCBI Taxonomy" id="94869"/>
    <lineage>
        <taxon>Bacteria</taxon>
        <taxon>Bacillati</taxon>
        <taxon>Bacillota</taxon>
        <taxon>Clostridia</taxon>
        <taxon>Eubacteriales</taxon>
        <taxon>Clostridiaceae</taxon>
        <taxon>Clostridium</taxon>
    </lineage>
</organism>
<sequence length="672" mass="77133">MRFSKNSFSSYDRGIEKEWILTNGRSGFSGSTIIGANSRKYHGLLIAAIKSPDERYMVLPKVEETLILNNKLYPLTSTKYIGETIEGFKNLQSFTHEGIPTYRYLACGVDIQKRVFLQYGKNTAIIEYKIKGNGQEGILKLTPFVSFRNPGECSSLDNLTFEKTITEKGFKLIPKTKKDIKINLFATSGETKDEEEIFTDYVFYDVDITSGDKCIEQYYIPGSIEIEFNGNEEKTVYFIGTIEKEIPTNIEEIVEQEEIRIEKLKNTFNDDRPIAKYLPLGADNFIVDRDSINSKTILAGYPWFLDWGRDTMIAITGLTMSTNRLEDAKDILKSFSLYEKNGLIPNMFPDFGQEPLYNTVDASLWYVKGIYDYLLYSDSEESVTFIKNEIYPTIKKIIDSYKKGTDFSIGMKDDYLIWAGDGLDQVTWMDVRVNDIVVTPRHGKPVEINALWYNALKITSLLANKFGDSEGNEYEELAIKVKNSFENKFWNEKDKCLYDVVSDNESDASIRPNQIWAVSLPFSILDREKEKAVVNTVYKELYTPYGLRSLSRNHEDYKPMYIGKLFERDMAYHQGTVWGFPLGGFLTAYCKVNDYSKESVEFVDNCLKDMESHIQDQCLCGIAEIFDGEAPHHGRGCYTQAWSVGEIIRVYYEDILGNIDKLNKVHTKLFVD</sequence>
<dbReference type="PANTHER" id="PTHR10569:SF2">
    <property type="entry name" value="GLYCOGEN DEBRANCHING ENZYME"/>
    <property type="match status" value="1"/>
</dbReference>
<feature type="domain" description="Glycogen debranching enzyme bacterial and archaeal type N-terminal" evidence="2">
    <location>
        <begin position="17"/>
        <end position="234"/>
    </location>
</feature>
<evidence type="ECO:0000259" key="2">
    <source>
        <dbReference type="Pfam" id="PF12439"/>
    </source>
</evidence>
<dbReference type="GO" id="GO:0004134">
    <property type="term" value="F:4-alpha-glucanotransferase activity"/>
    <property type="evidence" value="ECO:0007669"/>
    <property type="project" value="InterPro"/>
</dbReference>
<dbReference type="Pfam" id="PF12439">
    <property type="entry name" value="GDE_N"/>
    <property type="match status" value="1"/>
</dbReference>
<dbReference type="RefSeq" id="WP_089970964.1">
    <property type="nucleotide sequence ID" value="NZ_FNJM01000009.1"/>
</dbReference>
<protein>
    <submittedName>
        <fullName evidence="3">Glycogen debranching enzyme, putative</fullName>
    </submittedName>
</protein>